<reference evidence="7" key="1">
    <citation type="journal article" date="2020" name="Stud. Mycol.">
        <title>101 Dothideomycetes genomes: a test case for predicting lifestyles and emergence of pathogens.</title>
        <authorList>
            <person name="Haridas S."/>
            <person name="Albert R."/>
            <person name="Binder M."/>
            <person name="Bloem J."/>
            <person name="Labutti K."/>
            <person name="Salamov A."/>
            <person name="Andreopoulos B."/>
            <person name="Baker S."/>
            <person name="Barry K."/>
            <person name="Bills G."/>
            <person name="Bluhm B."/>
            <person name="Cannon C."/>
            <person name="Castanera R."/>
            <person name="Culley D."/>
            <person name="Daum C."/>
            <person name="Ezra D."/>
            <person name="Gonzalez J."/>
            <person name="Henrissat B."/>
            <person name="Kuo A."/>
            <person name="Liang C."/>
            <person name="Lipzen A."/>
            <person name="Lutzoni F."/>
            <person name="Magnuson J."/>
            <person name="Mondo S."/>
            <person name="Nolan M."/>
            <person name="Ohm R."/>
            <person name="Pangilinan J."/>
            <person name="Park H.-J."/>
            <person name="Ramirez L."/>
            <person name="Alfaro M."/>
            <person name="Sun H."/>
            <person name="Tritt A."/>
            <person name="Yoshinaga Y."/>
            <person name="Zwiers L.-H."/>
            <person name="Turgeon B."/>
            <person name="Goodwin S."/>
            <person name="Spatafora J."/>
            <person name="Crous P."/>
            <person name="Grigoriev I."/>
        </authorList>
    </citation>
    <scope>NUCLEOTIDE SEQUENCE</scope>
    <source>
        <strain evidence="7">CBS 121167</strain>
    </source>
</reference>
<evidence type="ECO:0000313" key="7">
    <source>
        <dbReference type="EMBL" id="KAF2143783.1"/>
    </source>
</evidence>
<dbReference type="AlphaFoldDB" id="A0A6A6BK69"/>
<feature type="region of interest" description="Disordered" evidence="5">
    <location>
        <begin position="190"/>
        <end position="214"/>
    </location>
</feature>
<dbReference type="SMART" id="SM00184">
    <property type="entry name" value="RING"/>
    <property type="match status" value="1"/>
</dbReference>
<dbReference type="SUPFAM" id="SSF57850">
    <property type="entry name" value="RING/U-box"/>
    <property type="match status" value="1"/>
</dbReference>
<name>A0A6A6BK69_9PEZI</name>
<protein>
    <recommendedName>
        <fullName evidence="6">RING-type domain-containing protein</fullName>
    </recommendedName>
</protein>
<dbReference type="EMBL" id="ML995481">
    <property type="protein sequence ID" value="KAF2143783.1"/>
    <property type="molecule type" value="Genomic_DNA"/>
</dbReference>
<dbReference type="Gene3D" id="3.30.40.10">
    <property type="entry name" value="Zinc/RING finger domain, C3HC4 (zinc finger)"/>
    <property type="match status" value="1"/>
</dbReference>
<dbReference type="GO" id="GO:0008270">
    <property type="term" value="F:zinc ion binding"/>
    <property type="evidence" value="ECO:0007669"/>
    <property type="project" value="UniProtKB-KW"/>
</dbReference>
<keyword evidence="1" id="KW-0479">Metal-binding</keyword>
<gene>
    <name evidence="7" type="ORF">K452DRAFT_307152</name>
</gene>
<evidence type="ECO:0000256" key="3">
    <source>
        <dbReference type="ARBA" id="ARBA00022833"/>
    </source>
</evidence>
<dbReference type="PROSITE" id="PS50089">
    <property type="entry name" value="ZF_RING_2"/>
    <property type="match status" value="1"/>
</dbReference>
<evidence type="ECO:0000256" key="2">
    <source>
        <dbReference type="ARBA" id="ARBA00022771"/>
    </source>
</evidence>
<dbReference type="Proteomes" id="UP000799438">
    <property type="component" value="Unassembled WGS sequence"/>
</dbReference>
<proteinExistence type="predicted"/>
<keyword evidence="8" id="KW-1185">Reference proteome</keyword>
<dbReference type="RefSeq" id="XP_033399495.1">
    <property type="nucleotide sequence ID" value="XM_033543044.1"/>
</dbReference>
<evidence type="ECO:0000259" key="6">
    <source>
        <dbReference type="PROSITE" id="PS50089"/>
    </source>
</evidence>
<evidence type="ECO:0000256" key="4">
    <source>
        <dbReference type="PROSITE-ProRule" id="PRU00175"/>
    </source>
</evidence>
<organism evidence="7 8">
    <name type="scientific">Aplosporella prunicola CBS 121167</name>
    <dbReference type="NCBI Taxonomy" id="1176127"/>
    <lineage>
        <taxon>Eukaryota</taxon>
        <taxon>Fungi</taxon>
        <taxon>Dikarya</taxon>
        <taxon>Ascomycota</taxon>
        <taxon>Pezizomycotina</taxon>
        <taxon>Dothideomycetes</taxon>
        <taxon>Dothideomycetes incertae sedis</taxon>
        <taxon>Botryosphaeriales</taxon>
        <taxon>Aplosporellaceae</taxon>
        <taxon>Aplosporella</taxon>
    </lineage>
</organism>
<keyword evidence="3" id="KW-0862">Zinc</keyword>
<evidence type="ECO:0000256" key="1">
    <source>
        <dbReference type="ARBA" id="ARBA00022723"/>
    </source>
</evidence>
<sequence length="411" mass="47065">MFTSLGQAPTPTREQFLDSLVIVNPKDIPSEQDTCPICCTEYEVDPNSPVRASTCPHFFHRECVNGWVYNGNGNTCPMCRQRWCKKEVSDESVIDDDESDTETDDTIAAFTEIIGRFNPYADLNNSADVQQIYAILDELYALTSRPNWTEELHAAFDAFVDGVRFTLDNFRSGDRLSEIMQFVLADEVPGRDPRSQGYPRPAPDAADLPQGRRTLPVSEDFPAARDTRFYPFEPALEDMGQDDVTRNLRVWELSVVPDTMSEWITIRADGFDLSFASLVNEWLYRQGRWPNAESTLLRSMHDYLVQWAWMHDGQVWQIGQIHDVFMGLAERVFVNCGYTRTDMDAEMRIDGVPMSIFSIFKGLMFDAFGAMLCFRLVREIEVFGHLLPGPAYEKRYGIWGEVEDGVWTRLE</sequence>
<evidence type="ECO:0000256" key="5">
    <source>
        <dbReference type="SAM" id="MobiDB-lite"/>
    </source>
</evidence>
<dbReference type="InterPro" id="IPR013083">
    <property type="entry name" value="Znf_RING/FYVE/PHD"/>
</dbReference>
<dbReference type="PANTHER" id="PTHR45969">
    <property type="entry name" value="RING ZINC FINGER PROTEIN-RELATED"/>
    <property type="match status" value="1"/>
</dbReference>
<evidence type="ECO:0000313" key="8">
    <source>
        <dbReference type="Proteomes" id="UP000799438"/>
    </source>
</evidence>
<keyword evidence="2 4" id="KW-0863">Zinc-finger</keyword>
<dbReference type="Pfam" id="PF13639">
    <property type="entry name" value="zf-RING_2"/>
    <property type="match status" value="1"/>
</dbReference>
<accession>A0A6A6BK69</accession>
<feature type="domain" description="RING-type" evidence="6">
    <location>
        <begin position="35"/>
        <end position="80"/>
    </location>
</feature>
<dbReference type="GeneID" id="54300541"/>
<dbReference type="OrthoDB" id="8062037at2759"/>
<dbReference type="InterPro" id="IPR001841">
    <property type="entry name" value="Znf_RING"/>
</dbReference>